<dbReference type="Gene3D" id="3.90.1200.10">
    <property type="match status" value="1"/>
</dbReference>
<dbReference type="InterPro" id="IPR011013">
    <property type="entry name" value="Gal_mutarotase_sf_dom"/>
</dbReference>
<dbReference type="Gene3D" id="2.70.98.40">
    <property type="entry name" value="Glycoside hydrolase, family 65, N-terminal domain"/>
    <property type="match status" value="2"/>
</dbReference>
<evidence type="ECO:0000259" key="6">
    <source>
        <dbReference type="Pfam" id="PF06165"/>
    </source>
</evidence>
<dbReference type="Gene3D" id="2.60.420.10">
    <property type="entry name" value="Maltose phosphorylase, domain 3"/>
    <property type="match status" value="1"/>
</dbReference>
<dbReference type="InterPro" id="IPR033432">
    <property type="entry name" value="GH94_catalytic"/>
</dbReference>
<name>A0ABV7UV12_9GAMM</name>
<dbReference type="InterPro" id="IPR010383">
    <property type="entry name" value="Glyco_hydrolase_94_b-supersand"/>
</dbReference>
<feature type="region of interest" description="Disordered" evidence="3">
    <location>
        <begin position="1"/>
        <end position="30"/>
    </location>
</feature>
<keyword evidence="1" id="KW-0328">Glycosyltransferase</keyword>
<dbReference type="SUPFAM" id="SSF48208">
    <property type="entry name" value="Six-hairpin glycosidases"/>
    <property type="match status" value="1"/>
</dbReference>
<dbReference type="InterPro" id="IPR019282">
    <property type="entry name" value="Glycoamylase-like_cons_dom"/>
</dbReference>
<feature type="domain" description="Glycosyl hydrolase 94 supersandwich" evidence="6">
    <location>
        <begin position="1582"/>
        <end position="1861"/>
    </location>
</feature>
<dbReference type="InterPro" id="IPR052047">
    <property type="entry name" value="GH94_Enzymes"/>
</dbReference>
<dbReference type="Pfam" id="PF06165">
    <property type="entry name" value="GH94_b-supersand"/>
    <property type="match status" value="2"/>
</dbReference>
<feature type="domain" description="Glycosyl hydrolase 94 catalytic" evidence="8">
    <location>
        <begin position="2403"/>
        <end position="2827"/>
    </location>
</feature>
<keyword evidence="9" id="KW-0378">Hydrolase</keyword>
<feature type="domain" description="Glycosyl hydrolase 94 supersandwich" evidence="6">
    <location>
        <begin position="2108"/>
        <end position="2387"/>
    </location>
</feature>
<dbReference type="Proteomes" id="UP001595724">
    <property type="component" value="Unassembled WGS sequence"/>
</dbReference>
<keyword evidence="4" id="KW-0812">Transmembrane</keyword>
<dbReference type="InterPro" id="IPR037018">
    <property type="entry name" value="GH65_N"/>
</dbReference>
<dbReference type="SUPFAM" id="SSF74650">
    <property type="entry name" value="Galactose mutarotase-like"/>
    <property type="match status" value="2"/>
</dbReference>
<reference evidence="10" key="1">
    <citation type="journal article" date="2019" name="Int. J. Syst. Evol. Microbiol.">
        <title>The Global Catalogue of Microorganisms (GCM) 10K type strain sequencing project: providing services to taxonomists for standard genome sequencing and annotation.</title>
        <authorList>
            <consortium name="The Broad Institute Genomics Platform"/>
            <consortium name="The Broad Institute Genome Sequencing Center for Infectious Disease"/>
            <person name="Wu L."/>
            <person name="Ma J."/>
        </authorList>
    </citation>
    <scope>NUCLEOTIDE SEQUENCE [LARGE SCALE GENOMIC DNA]</scope>
    <source>
        <strain evidence="10">KCTC 42211</strain>
    </source>
</reference>
<evidence type="ECO:0000259" key="8">
    <source>
        <dbReference type="Pfam" id="PF17167"/>
    </source>
</evidence>
<dbReference type="InterPro" id="IPR037824">
    <property type="entry name" value="GH94N_2_NdvB"/>
</dbReference>
<dbReference type="InterPro" id="IPR005194">
    <property type="entry name" value="Glyco_hydro_65_C"/>
</dbReference>
<evidence type="ECO:0000259" key="7">
    <source>
        <dbReference type="Pfam" id="PF10091"/>
    </source>
</evidence>
<feature type="domain" description="Glycoside hydrolase family 65 C-terminal" evidence="5">
    <location>
        <begin position="2828"/>
        <end position="2865"/>
    </location>
</feature>
<evidence type="ECO:0000313" key="9">
    <source>
        <dbReference type="EMBL" id="MFC3660831.1"/>
    </source>
</evidence>
<keyword evidence="10" id="KW-1185">Reference proteome</keyword>
<evidence type="ECO:0000259" key="5">
    <source>
        <dbReference type="Pfam" id="PF03633"/>
    </source>
</evidence>
<dbReference type="Pfam" id="PF03633">
    <property type="entry name" value="Glyco_hydro_65C"/>
    <property type="match status" value="1"/>
</dbReference>
<dbReference type="EMBL" id="JBHRYF010000009">
    <property type="protein sequence ID" value="MFC3660831.1"/>
    <property type="molecule type" value="Genomic_DNA"/>
</dbReference>
<dbReference type="PANTHER" id="PTHR37469:SF2">
    <property type="entry name" value="CELLOBIONIC ACID PHOSPHORYLASE"/>
    <property type="match status" value="1"/>
</dbReference>
<sequence>MPPRKRPGETARQWLARRAARRSEAAAANDPRELPLRAQLFSAEQMERHGRVLAQAHRLSDRRSTDLLLARLSANEAVIERASRLLGEAAHAKRRLTPAGDWLLDNLYLIEEQVRIARRHLPKGYSRELPRLEGGPSDQLPRVYDIALNAISHGDGRVDVESLGRFIAAYQSVTPLTLGELWAIPIMLRLALIENLRRVSAQVIAGRIDRDLADLWGDRFAEMAESDPKSVVLVIADMARAQPPPSSAFVAEIVRRLQGQGAALALPLTWIEQWLADHEQGIATLVHAENRQQAADQVSISNSIGSLRLLSMTDWREFVEAMSVVEATLRDDPDGTYPQMDFATRDRYRHVVERIARRGRREEPEVARAALGLAREAAVEPDGSAIGAHVGWYLVDDGLPRLERALGLRRGPLASIRSGTGRIPLLAYILPMAAVVALFTTGLVQDASAILDERGLLVLVGVLAVIAFSELGVVLVNWFATLLAIPRALPRMDFSTGIPPDARALVVVPSMIGDADSVHALADALEVRFLANRDDNLCFALLTDFLDADAETLPGDDAVLAEARHVIEALNARHAGSHDVFFLLHRPRAWNPRERAWMGRERKRGKLADLNAFLQRGDAAAFASIVGDAQSLQDVHYVITLDTDTRLPRDAARELVGTLAHPLNRARLDPARRVVSGGYGILQPRVGASMAGERRSWYARLFGSEPGIDPYTRTVSDVYQDLFGEGSFVGKGIYELEAFERTLDGRFPDNRILSHDLLEGCYARAGLVSDVQLYEDYPDRYALDVKRRHRWIRGDWQLLPWLLPWVPLPGRRMERNPLSMLSRGKLLDNLRRSLVPAATTTLLVLGWLLAPHALGWTLWVLSTLLVAPLVATLTALLDKPRELPWRAHLWHRAQAAGRDLARITLAAAFLPYEAFYSLDAILRTLWRMLVSRKRMLQWSPSSQVEKTLGSGLAASLREMWFAPLCSTAVALLLARLHPASLPIAAPLLALWLLSPWLGWWTGRPRARSAGQLSTGQVDFLGRLSRRTWAFFEDFVTGADHWLPPDNIQEHPALMVARRTSPTNIGLALLANLSAHDFGYLQSDGLAGRIASTLGTLESLPRHRGHYYNWYDTETLQPLPPLYVSTVDSGNLAGHLLTLRQGLVAQADAPILAPATWAGLRDTLAVLEEAGGSVADALRHRLDALAAAPPATCADATSALAELETLAGPVAADATVELAPQADIAIEAAPQAGAATEADYWRRKLLQQLHAAAAALAWLPPSHAATSIPTLRELAVSSGEAQDVARARIAEFERLAHLAGRCAQMELDFLYDRSRHLLTIGYNVEEHRSDPGYYDLLASEARLCSFIGVARGQLPQDAWFTLGRLLTDVEGDPALLSWSGSMFEYLMPQLVMPSYEGSLLDQTAKASVARQIEYGRQRDVPWGISESGYNTVDARMNYQYRAFGVPGLGLRRGLAQDLVIAPYASMMALMVAPAEACQNLQRMAQEGFAGRYGMYEAIDYTPARVPRGQTHALVRSFMAHHQGMGLLALDYLLHQQPMQRRFLADPEFQATLLLLQERIPRTGAFHPNTAEVEGAAIAPDATETRLRIFRNASSPRPAVQLLSNGRYHAMLSSAGSGYSRLHEMAMTRWREDGTRDPWGTWCYLREVDSGRFWSASYQPTAVEVSGYEAIFSDAKAEFRGRHHGFETHLEIAISPEDDIELRRLHVTNQSRAARSLEITTYAEVVLAPAISDELHPAFSNLFVQTELVPSRQAILCTRRARAQDEVPPWMFHLIAVHEADVDEISYETDRSRFIGRGRDARAPQAMVERGALSGSQGSVLDPIVAIRSLITLAPYQSATIDMVSGIGATRDDCSALVDKYRDRRLADRVFDLAWTHSQVVRRQINASQADAQLYERLAGLVLYANPALRGEHSLLLQNRRGQSGLWGQAISGDHPIVLVQIADAENIELVRQMVQAYAYWRLKGLTTDLVIWNDEQGGYRQQLHDQIMGLISAGVEANVIDRPGGIFVRPAHQLPQEDRILLQSVARVIVSDANGTLAEQVARRPPPDTIVPPLQPQPTQYELMALPTPEENAGAGRAGDATFDPWPFDAVLGPLREGNGFGAFSADGREYVIDLQAGDATPAPWSNVLANPQFGCVASESNTGYTWSENAHEFRLTPWHDDPVCDAGGEAFYLRDEQTGRFWSPTPLPCRGEGAYRVRHGFGYSVYEHEQDGIASELWVYVAREAAVKFSVLRVRNASGRTRRLSATGYVEWILGDLHARTQMHVVTEAEPERENGAVLARNAYNSEFGGRVAFFDADIDAGGWHGEDARRSVSGDRAEFIGRNGSLRAPAAMARERLSGRLGAGLDPCAAVQVALDLAPGQARDIVFRLGAGHSHADALALARTHRGHDAAWDALDEVRIGWLRTLGAVQVETPEPAVDLLANGWLLYQTIGCRYFARSGYYQSGGAFGFRDQLQDTMAMLHAEPKLARSHLLLCAEHQFLDGDVQHWWHPPLDRGVRTRCSDDYVWLPLATCRYVEATGDRDVLNERLTYVEGRRVDPDEESYYDLPSRSGLRETLYQHCVRALQRALDLFGERGLPLIGTGDWNDGMNRVGEGGRGESVWLGFFLYDVLGRFHALARDRGDLLFAERCLDRATQLRQALEAQAWDGAWYRRAWFDNGAPLGSTESDECNIDSISQSWSVLSGAADPARARQAMESLDQRLVRRDAGLIQLLDPPFDRTAQDPGYIRGYVPGVRENGGQYTHAAVWATMAFAEIGDHARAWELFRMINPIHHGDTAERIATYKVEPYVVAADVYAVEPHVGRGGWTWYTGSAGWMYRLVIESLLGLKLEGGTLRLAPCIPADWPGYAIRYRYRDTVYRIQVHRGAGQGTPPRLLVDGIEQPGLAIPLQDDHAQHAVELWLADAATDG</sequence>
<dbReference type="InterPro" id="IPR037820">
    <property type="entry name" value="GH94N_NdvB"/>
</dbReference>
<dbReference type="Pfam" id="PF17167">
    <property type="entry name" value="Glyco_hydro_94"/>
    <property type="match status" value="1"/>
</dbReference>
<dbReference type="Pfam" id="PF10091">
    <property type="entry name" value="Glycoamylase"/>
    <property type="match status" value="1"/>
</dbReference>
<feature type="transmembrane region" description="Helical" evidence="4">
    <location>
        <begin position="425"/>
        <end position="444"/>
    </location>
</feature>
<organism evidence="9 10">
    <name type="scientific">Luteimonas notoginsengisoli</name>
    <dbReference type="NCBI Taxonomy" id="1578200"/>
    <lineage>
        <taxon>Bacteria</taxon>
        <taxon>Pseudomonadati</taxon>
        <taxon>Pseudomonadota</taxon>
        <taxon>Gammaproteobacteria</taxon>
        <taxon>Lysobacterales</taxon>
        <taxon>Lysobacteraceae</taxon>
        <taxon>Luteimonas</taxon>
    </lineage>
</organism>
<accession>A0ABV7UV12</accession>
<evidence type="ECO:0000256" key="4">
    <source>
        <dbReference type="SAM" id="Phobius"/>
    </source>
</evidence>
<evidence type="ECO:0000256" key="2">
    <source>
        <dbReference type="ARBA" id="ARBA00022679"/>
    </source>
</evidence>
<dbReference type="RefSeq" id="WP_386711111.1">
    <property type="nucleotide sequence ID" value="NZ_JBHRYF010000009.1"/>
</dbReference>
<evidence type="ECO:0000256" key="1">
    <source>
        <dbReference type="ARBA" id="ARBA00022676"/>
    </source>
</evidence>
<comment type="caution">
    <text evidence="9">The sequence shown here is derived from an EMBL/GenBank/DDBJ whole genome shotgun (WGS) entry which is preliminary data.</text>
</comment>
<keyword evidence="4" id="KW-0472">Membrane</keyword>
<dbReference type="GO" id="GO:0016787">
    <property type="term" value="F:hydrolase activity"/>
    <property type="evidence" value="ECO:0007669"/>
    <property type="project" value="UniProtKB-KW"/>
</dbReference>
<dbReference type="SMART" id="SM01068">
    <property type="entry name" value="CBM_X"/>
    <property type="match status" value="2"/>
</dbReference>
<evidence type="ECO:0000313" key="10">
    <source>
        <dbReference type="Proteomes" id="UP001595724"/>
    </source>
</evidence>
<dbReference type="InterPro" id="IPR012341">
    <property type="entry name" value="6hp_glycosidase-like_sf"/>
</dbReference>
<dbReference type="InterPro" id="IPR008928">
    <property type="entry name" value="6-hairpin_glycosidase_sf"/>
</dbReference>
<keyword evidence="2" id="KW-0808">Transferase</keyword>
<evidence type="ECO:0000256" key="3">
    <source>
        <dbReference type="SAM" id="MobiDB-lite"/>
    </source>
</evidence>
<protein>
    <submittedName>
        <fullName evidence="9">GH36-type glycosyl hydrolase domain-containing protein</fullName>
    </submittedName>
</protein>
<feature type="domain" description="Glycoamylase-like" evidence="7">
    <location>
        <begin position="1332"/>
        <end position="1530"/>
    </location>
</feature>
<dbReference type="Gene3D" id="1.50.10.10">
    <property type="match status" value="1"/>
</dbReference>
<dbReference type="CDD" id="cd11753">
    <property type="entry name" value="GH94N_ChvB_NdvB_2_like"/>
    <property type="match status" value="1"/>
</dbReference>
<gene>
    <name evidence="9" type="ORF">ACFOM9_12195</name>
</gene>
<feature type="transmembrane region" description="Helical" evidence="4">
    <location>
        <begin position="456"/>
        <end position="485"/>
    </location>
</feature>
<keyword evidence="4" id="KW-1133">Transmembrane helix</keyword>
<dbReference type="Gene3D" id="1.50.10.140">
    <property type="match status" value="2"/>
</dbReference>
<dbReference type="PANTHER" id="PTHR37469">
    <property type="entry name" value="CELLOBIONIC ACID PHOSPHORYLASE-RELATED"/>
    <property type="match status" value="1"/>
</dbReference>
<proteinExistence type="predicted"/>
<dbReference type="CDD" id="cd11756">
    <property type="entry name" value="GH94N_ChvB_NdvB_1_like"/>
    <property type="match status" value="1"/>
</dbReference>